<keyword evidence="1" id="KW-1133">Transmembrane helix</keyword>
<name>K9XUJ5_STAC7</name>
<keyword evidence="1" id="KW-0472">Membrane</keyword>
<keyword evidence="3" id="KW-1185">Reference proteome</keyword>
<proteinExistence type="predicted"/>
<feature type="transmembrane region" description="Helical" evidence="1">
    <location>
        <begin position="7"/>
        <end position="25"/>
    </location>
</feature>
<dbReference type="EMBL" id="CP003653">
    <property type="protein sequence ID" value="AFZ35734.1"/>
    <property type="molecule type" value="Genomic_DNA"/>
</dbReference>
<dbReference type="RefSeq" id="WP_015193402.1">
    <property type="nucleotide sequence ID" value="NC_019748.1"/>
</dbReference>
<dbReference type="HOGENOM" id="CLU_199034_1_0_3"/>
<dbReference type="KEGG" id="scs:Sta7437_2185"/>
<dbReference type="Proteomes" id="UP000010473">
    <property type="component" value="Chromosome"/>
</dbReference>
<dbReference type="STRING" id="111780.Sta7437_2185"/>
<dbReference type="AlphaFoldDB" id="K9XUJ5"/>
<evidence type="ECO:0000313" key="2">
    <source>
        <dbReference type="EMBL" id="AFZ35734.1"/>
    </source>
</evidence>
<accession>K9XUJ5</accession>
<keyword evidence="1" id="KW-0812">Transmembrane</keyword>
<dbReference type="OrthoDB" id="428271at2"/>
<feature type="transmembrane region" description="Helical" evidence="1">
    <location>
        <begin position="37"/>
        <end position="59"/>
    </location>
</feature>
<gene>
    <name evidence="2" type="ordered locus">Sta7437_2185</name>
</gene>
<evidence type="ECO:0000256" key="1">
    <source>
        <dbReference type="SAM" id="Phobius"/>
    </source>
</evidence>
<dbReference type="eggNOG" id="ENOG5032MEN">
    <property type="taxonomic scope" value="Bacteria"/>
</dbReference>
<sequence>MNNSLSFIIKVAIASTLLSVLIKYGGSQLSLTPTVSLSLIIVCLPSVILALIMGWRIIYSHQS</sequence>
<protein>
    <submittedName>
        <fullName evidence="2">Uncharacterized protein</fullName>
    </submittedName>
</protein>
<organism evidence="2 3">
    <name type="scientific">Stanieria cyanosphaera (strain ATCC 29371 / PCC 7437)</name>
    <dbReference type="NCBI Taxonomy" id="111780"/>
    <lineage>
        <taxon>Bacteria</taxon>
        <taxon>Bacillati</taxon>
        <taxon>Cyanobacteriota</taxon>
        <taxon>Cyanophyceae</taxon>
        <taxon>Pleurocapsales</taxon>
        <taxon>Dermocarpellaceae</taxon>
        <taxon>Stanieria</taxon>
    </lineage>
</organism>
<reference evidence="3" key="1">
    <citation type="journal article" date="2013" name="Proc. Natl. Acad. Sci. U.S.A.">
        <title>Improving the coverage of the cyanobacterial phylum using diversity-driven genome sequencing.</title>
        <authorList>
            <person name="Shih P.M."/>
            <person name="Wu D."/>
            <person name="Latifi A."/>
            <person name="Axen S.D."/>
            <person name="Fewer D.P."/>
            <person name="Talla E."/>
            <person name="Calteau A."/>
            <person name="Cai F."/>
            <person name="Tandeau de Marsac N."/>
            <person name="Rippka R."/>
            <person name="Herdman M."/>
            <person name="Sivonen K."/>
            <person name="Coursin T."/>
            <person name="Laurent T."/>
            <person name="Goodwin L."/>
            <person name="Nolan M."/>
            <person name="Davenport K.W."/>
            <person name="Han C.S."/>
            <person name="Rubin E.M."/>
            <person name="Eisen J.A."/>
            <person name="Woyke T."/>
            <person name="Gugger M."/>
            <person name="Kerfeld C.A."/>
        </authorList>
    </citation>
    <scope>NUCLEOTIDE SEQUENCE [LARGE SCALE GENOMIC DNA]</scope>
    <source>
        <strain evidence="3">ATCC 29371 / PCC 7437</strain>
    </source>
</reference>
<evidence type="ECO:0000313" key="3">
    <source>
        <dbReference type="Proteomes" id="UP000010473"/>
    </source>
</evidence>